<proteinExistence type="predicted"/>
<protein>
    <submittedName>
        <fullName evidence="2">Uncharacterized protein</fullName>
    </submittedName>
</protein>
<dbReference type="EMBL" id="QOKV01000005">
    <property type="protein sequence ID" value="KAA0686175.1"/>
    <property type="molecule type" value="Genomic_DNA"/>
</dbReference>
<evidence type="ECO:0000256" key="1">
    <source>
        <dbReference type="SAM" id="MobiDB-lite"/>
    </source>
</evidence>
<evidence type="ECO:0000313" key="2">
    <source>
        <dbReference type="EMBL" id="KAA0686175.1"/>
    </source>
</evidence>
<sequence length="194" mass="22018">MTINDDIDLPERFEKVLGPKWREKLAYALETEVSGDAVCLVAVLEFLEDTRASDWPSRWQAMRLAFGDKTFDPKYDMPYFQDRYEAPGVNGTEVINVATGVPNWLLNDIAERRTTFDEAVSWWQQWGRRFHIAWCEMVELTVLGHDLPDPGPLEHTTTADAVQKAVLLMEATATEHRTKGWRSSADKASDGGEA</sequence>
<reference evidence="2 3" key="1">
    <citation type="submission" date="2018-07" db="EMBL/GenBank/DDBJ databases">
        <title>Genome sequence of Roseomonas fauriae ATCC 49958.</title>
        <authorList>
            <person name="Sant'Anna F.H."/>
            <person name="Baldani J.I."/>
            <person name="Zilli J.E."/>
            <person name="Reis V.M."/>
            <person name="Hartmann A."/>
            <person name="Cruz L."/>
            <person name="de Souza E.M."/>
            <person name="de Oliveira Pedrosa F."/>
            <person name="Passaglia L.M.P."/>
        </authorList>
    </citation>
    <scope>NUCLEOTIDE SEQUENCE [LARGE SCALE GENOMIC DNA]</scope>
    <source>
        <strain evidence="2 3">ATCC 49958</strain>
    </source>
</reference>
<evidence type="ECO:0000313" key="3">
    <source>
        <dbReference type="Proteomes" id="UP000476837"/>
    </source>
</evidence>
<dbReference type="Proteomes" id="UP000476837">
    <property type="component" value="Unassembled WGS sequence"/>
</dbReference>
<dbReference type="AlphaFoldDB" id="A0A6L3B543"/>
<organism evidence="2 3">
    <name type="scientific">Azospirillum brasilense</name>
    <dbReference type="NCBI Taxonomy" id="192"/>
    <lineage>
        <taxon>Bacteria</taxon>
        <taxon>Pseudomonadati</taxon>
        <taxon>Pseudomonadota</taxon>
        <taxon>Alphaproteobacteria</taxon>
        <taxon>Rhodospirillales</taxon>
        <taxon>Azospirillaceae</taxon>
        <taxon>Azospirillum</taxon>
    </lineage>
</organism>
<dbReference type="RefSeq" id="WP_149164748.1">
    <property type="nucleotide sequence ID" value="NZ_QOKV01000005.1"/>
</dbReference>
<feature type="region of interest" description="Disordered" evidence="1">
    <location>
        <begin position="175"/>
        <end position="194"/>
    </location>
</feature>
<accession>A0A6L3B543</accession>
<name>A0A6L3B543_AZOBR</name>
<comment type="caution">
    <text evidence="2">The sequence shown here is derived from an EMBL/GenBank/DDBJ whole genome shotgun (WGS) entry which is preliminary data.</text>
</comment>
<gene>
    <name evidence="2" type="ORF">DS837_10775</name>
</gene>